<dbReference type="AlphaFoldDB" id="A0A0Q3GZI6"/>
<dbReference type="Gramene" id="KQJ86378">
    <property type="protein sequence ID" value="KQJ86378"/>
    <property type="gene ID" value="BRADI_4g05034v3"/>
</dbReference>
<gene>
    <name evidence="2" type="ORF">BRADI_4g05034v3</name>
</gene>
<accession>A0A0Q3GZI6</accession>
<feature type="compositionally biased region" description="Pro residues" evidence="1">
    <location>
        <begin position="132"/>
        <end position="146"/>
    </location>
</feature>
<sequence>DRSIPKPPLRRPIPNHAPRSKPPLPPSEAVASTSFLCQSKASQKNAPTRQIHCKDCLGHFPGPPSRHPLPQPRRPEACALKPHARAGGCTDCSRSAIKDASQKSPPSANQGRPGRRQSSPAARAAHTSVRPSPDPTPPATSTPRPDPALHRPPAAELADTPGHQRSAHPPAPDPATASAYRRPRRQGRRRPTTGATAPAHTHKPRRQRAPAAAALPRAPHAGHPSHLPQQ</sequence>
<keyword evidence="4" id="KW-1185">Reference proteome</keyword>
<protein>
    <submittedName>
        <fullName evidence="2 3">Uncharacterized protein</fullName>
    </submittedName>
</protein>
<feature type="region of interest" description="Disordered" evidence="1">
    <location>
        <begin position="1"/>
        <end position="31"/>
    </location>
</feature>
<reference evidence="2" key="2">
    <citation type="submission" date="2017-06" db="EMBL/GenBank/DDBJ databases">
        <title>WGS assembly of Brachypodium distachyon.</title>
        <authorList>
            <consortium name="The International Brachypodium Initiative"/>
            <person name="Lucas S."/>
            <person name="Harmon-Smith M."/>
            <person name="Lail K."/>
            <person name="Tice H."/>
            <person name="Grimwood J."/>
            <person name="Bruce D."/>
            <person name="Barry K."/>
            <person name="Shu S."/>
            <person name="Lindquist E."/>
            <person name="Wang M."/>
            <person name="Pitluck S."/>
            <person name="Vogel J.P."/>
            <person name="Garvin D.F."/>
            <person name="Mockler T.C."/>
            <person name="Schmutz J."/>
            <person name="Rokhsar D."/>
            <person name="Bevan M.W."/>
        </authorList>
    </citation>
    <scope>NUCLEOTIDE SEQUENCE</scope>
    <source>
        <strain evidence="2">Bd21</strain>
    </source>
</reference>
<feature type="compositionally biased region" description="Pro residues" evidence="1">
    <location>
        <begin position="61"/>
        <end position="72"/>
    </location>
</feature>
<evidence type="ECO:0000313" key="2">
    <source>
        <dbReference type="EMBL" id="KQJ86378.2"/>
    </source>
</evidence>
<feature type="compositionally biased region" description="Pro residues" evidence="1">
    <location>
        <begin position="1"/>
        <end position="11"/>
    </location>
</feature>
<dbReference type="InParanoid" id="A0A0Q3GZI6"/>
<feature type="compositionally biased region" description="Low complexity" evidence="1">
    <location>
        <begin position="209"/>
        <end position="221"/>
    </location>
</feature>
<feature type="compositionally biased region" description="Basic residues" evidence="1">
    <location>
        <begin position="181"/>
        <end position="191"/>
    </location>
</feature>
<dbReference type="EnsemblPlants" id="KQJ86378">
    <property type="protein sequence ID" value="KQJ86378"/>
    <property type="gene ID" value="BRADI_4g05034v3"/>
</dbReference>
<feature type="compositionally biased region" description="Polar residues" evidence="1">
    <location>
        <begin position="102"/>
        <end position="120"/>
    </location>
</feature>
<proteinExistence type="predicted"/>
<name>A0A0Q3GZI6_BRADI</name>
<dbReference type="EMBL" id="CM000883">
    <property type="protein sequence ID" value="KQJ86378.2"/>
    <property type="molecule type" value="Genomic_DNA"/>
</dbReference>
<organism evidence="2">
    <name type="scientific">Brachypodium distachyon</name>
    <name type="common">Purple false brome</name>
    <name type="synonym">Trachynia distachya</name>
    <dbReference type="NCBI Taxonomy" id="15368"/>
    <lineage>
        <taxon>Eukaryota</taxon>
        <taxon>Viridiplantae</taxon>
        <taxon>Streptophyta</taxon>
        <taxon>Embryophyta</taxon>
        <taxon>Tracheophyta</taxon>
        <taxon>Spermatophyta</taxon>
        <taxon>Magnoliopsida</taxon>
        <taxon>Liliopsida</taxon>
        <taxon>Poales</taxon>
        <taxon>Poaceae</taxon>
        <taxon>BOP clade</taxon>
        <taxon>Pooideae</taxon>
        <taxon>Stipodae</taxon>
        <taxon>Brachypodieae</taxon>
        <taxon>Brachypodium</taxon>
    </lineage>
</organism>
<reference evidence="2 3" key="1">
    <citation type="journal article" date="2010" name="Nature">
        <title>Genome sequencing and analysis of the model grass Brachypodium distachyon.</title>
        <authorList>
            <consortium name="International Brachypodium Initiative"/>
        </authorList>
    </citation>
    <scope>NUCLEOTIDE SEQUENCE [LARGE SCALE GENOMIC DNA]</scope>
    <source>
        <strain evidence="2 3">Bd21</strain>
    </source>
</reference>
<feature type="region of interest" description="Disordered" evidence="1">
    <location>
        <begin position="57"/>
        <end position="230"/>
    </location>
</feature>
<dbReference type="Proteomes" id="UP000008810">
    <property type="component" value="Chromosome 4"/>
</dbReference>
<reference evidence="3" key="3">
    <citation type="submission" date="2018-08" db="UniProtKB">
        <authorList>
            <consortium name="EnsemblPlants"/>
        </authorList>
    </citation>
    <scope>IDENTIFICATION</scope>
    <source>
        <strain evidence="3">cv. Bd21</strain>
    </source>
</reference>
<feature type="non-terminal residue" evidence="2">
    <location>
        <position position="1"/>
    </location>
</feature>
<evidence type="ECO:0000313" key="4">
    <source>
        <dbReference type="Proteomes" id="UP000008810"/>
    </source>
</evidence>
<evidence type="ECO:0000256" key="1">
    <source>
        <dbReference type="SAM" id="MobiDB-lite"/>
    </source>
</evidence>
<evidence type="ECO:0000313" key="3">
    <source>
        <dbReference type="EnsemblPlants" id="KQJ86378"/>
    </source>
</evidence>